<evidence type="ECO:0000256" key="8">
    <source>
        <dbReference type="SAM" id="Phobius"/>
    </source>
</evidence>
<dbReference type="PANTHER" id="PTHR42718">
    <property type="entry name" value="MAJOR FACILITATOR SUPERFAMILY MULTIDRUG TRANSPORTER MFSC"/>
    <property type="match status" value="1"/>
</dbReference>
<sequence>MFPEGRERNRALAAWSRIAAMGATIGLLLGGALLGWFGWPSLFFVNVPVAVVMLLLSPVLLRESRDTSVPRTLGVAGAVLGGNVLTTLVAWALLRRARRGAPDGGAAAALTNPRDRSRISRDWSRISRDCGRNGFDHASHGLDHAGYGPDHAGSGAQLSMSSQSPVPPPGWYGLSARLATTPGRPC</sequence>
<evidence type="ECO:0000256" key="3">
    <source>
        <dbReference type="ARBA" id="ARBA00022475"/>
    </source>
</evidence>
<evidence type="ECO:0000256" key="1">
    <source>
        <dbReference type="ARBA" id="ARBA00004651"/>
    </source>
</evidence>
<keyword evidence="2" id="KW-0813">Transport</keyword>
<gene>
    <name evidence="10" type="ORF">ACFFTO_09745</name>
</gene>
<feature type="transmembrane region" description="Helical" evidence="8">
    <location>
        <begin position="43"/>
        <end position="61"/>
    </location>
</feature>
<dbReference type="Proteomes" id="UP001589535">
    <property type="component" value="Unassembled WGS sequence"/>
</dbReference>
<keyword evidence="11" id="KW-1185">Reference proteome</keyword>
<keyword evidence="4 8" id="KW-0812">Transmembrane</keyword>
<reference evidence="10 11" key="1">
    <citation type="submission" date="2024-09" db="EMBL/GenBank/DDBJ databases">
        <authorList>
            <person name="Sun Q."/>
            <person name="Mori K."/>
        </authorList>
    </citation>
    <scope>NUCLEOTIDE SEQUENCE [LARGE SCALE GENOMIC DNA]</scope>
    <source>
        <strain evidence="10 11">JCM 13852</strain>
    </source>
</reference>
<proteinExistence type="predicted"/>
<dbReference type="SUPFAM" id="SSF103473">
    <property type="entry name" value="MFS general substrate transporter"/>
    <property type="match status" value="1"/>
</dbReference>
<evidence type="ECO:0000256" key="2">
    <source>
        <dbReference type="ARBA" id="ARBA00022448"/>
    </source>
</evidence>
<feature type="transmembrane region" description="Helical" evidence="8">
    <location>
        <begin position="73"/>
        <end position="94"/>
    </location>
</feature>
<evidence type="ECO:0000313" key="11">
    <source>
        <dbReference type="Proteomes" id="UP001589535"/>
    </source>
</evidence>
<dbReference type="PROSITE" id="PS50850">
    <property type="entry name" value="MFS"/>
    <property type="match status" value="1"/>
</dbReference>
<accession>A0ABV5U1B0</accession>
<evidence type="ECO:0000259" key="9">
    <source>
        <dbReference type="PROSITE" id="PS50850"/>
    </source>
</evidence>
<dbReference type="InterPro" id="IPR011701">
    <property type="entry name" value="MFS"/>
</dbReference>
<keyword evidence="6 8" id="KW-0472">Membrane</keyword>
<comment type="caution">
    <text evidence="10">The sequence shown here is derived from an EMBL/GenBank/DDBJ whole genome shotgun (WGS) entry which is preliminary data.</text>
</comment>
<evidence type="ECO:0000256" key="4">
    <source>
        <dbReference type="ARBA" id="ARBA00022692"/>
    </source>
</evidence>
<dbReference type="RefSeq" id="WP_378191294.1">
    <property type="nucleotide sequence ID" value="NZ_JBHMBK010000005.1"/>
</dbReference>
<dbReference type="EMBL" id="JBHMBK010000005">
    <property type="protein sequence ID" value="MFB9684465.1"/>
    <property type="molecule type" value="Genomic_DNA"/>
</dbReference>
<dbReference type="InterPro" id="IPR020846">
    <property type="entry name" value="MFS_dom"/>
</dbReference>
<evidence type="ECO:0000313" key="10">
    <source>
        <dbReference type="EMBL" id="MFB9684465.1"/>
    </source>
</evidence>
<comment type="subcellular location">
    <subcellularLocation>
        <location evidence="1">Cell membrane</location>
        <topology evidence="1">Multi-pass membrane protein</topology>
    </subcellularLocation>
</comment>
<feature type="transmembrane region" description="Helical" evidence="8">
    <location>
        <begin position="12"/>
        <end position="37"/>
    </location>
</feature>
<name>A0ABV5U1B0_9PSEU</name>
<protein>
    <submittedName>
        <fullName evidence="10">MFS transporter</fullName>
    </submittedName>
</protein>
<keyword evidence="3" id="KW-1003">Cell membrane</keyword>
<dbReference type="Gene3D" id="1.20.1720.10">
    <property type="entry name" value="Multidrug resistance protein D"/>
    <property type="match status" value="1"/>
</dbReference>
<dbReference type="Pfam" id="PF07690">
    <property type="entry name" value="MFS_1"/>
    <property type="match status" value="1"/>
</dbReference>
<evidence type="ECO:0000256" key="7">
    <source>
        <dbReference type="SAM" id="MobiDB-lite"/>
    </source>
</evidence>
<evidence type="ECO:0000256" key="6">
    <source>
        <dbReference type="ARBA" id="ARBA00023136"/>
    </source>
</evidence>
<dbReference type="InterPro" id="IPR036259">
    <property type="entry name" value="MFS_trans_sf"/>
</dbReference>
<organism evidence="10 11">
    <name type="scientific">Amycolatopsis plumensis</name>
    <dbReference type="NCBI Taxonomy" id="236508"/>
    <lineage>
        <taxon>Bacteria</taxon>
        <taxon>Bacillati</taxon>
        <taxon>Actinomycetota</taxon>
        <taxon>Actinomycetes</taxon>
        <taxon>Pseudonocardiales</taxon>
        <taxon>Pseudonocardiaceae</taxon>
        <taxon>Amycolatopsis</taxon>
    </lineage>
</organism>
<keyword evidence="5 8" id="KW-1133">Transmembrane helix</keyword>
<feature type="domain" description="Major facilitator superfamily (MFS) profile" evidence="9">
    <location>
        <begin position="1"/>
        <end position="186"/>
    </location>
</feature>
<dbReference type="PANTHER" id="PTHR42718:SF46">
    <property type="entry name" value="BLR6921 PROTEIN"/>
    <property type="match status" value="1"/>
</dbReference>
<evidence type="ECO:0000256" key="5">
    <source>
        <dbReference type="ARBA" id="ARBA00022989"/>
    </source>
</evidence>
<feature type="region of interest" description="Disordered" evidence="7">
    <location>
        <begin position="141"/>
        <end position="186"/>
    </location>
</feature>